<proteinExistence type="predicted"/>
<evidence type="ECO:0000313" key="2">
    <source>
        <dbReference type="Proteomes" id="UP001177003"/>
    </source>
</evidence>
<evidence type="ECO:0000313" key="1">
    <source>
        <dbReference type="EMBL" id="CAI9298707.1"/>
    </source>
</evidence>
<dbReference type="PANTHER" id="PTHR33144">
    <property type="entry name" value="OS10G0409366 PROTEIN-RELATED"/>
    <property type="match status" value="1"/>
</dbReference>
<reference evidence="1" key="1">
    <citation type="submission" date="2023-04" db="EMBL/GenBank/DDBJ databases">
        <authorList>
            <person name="Vijverberg K."/>
            <person name="Xiong W."/>
            <person name="Schranz E."/>
        </authorList>
    </citation>
    <scope>NUCLEOTIDE SEQUENCE</scope>
</reference>
<dbReference type="AlphaFoldDB" id="A0AA36EK50"/>
<dbReference type="PANTHER" id="PTHR33144:SF50">
    <property type="entry name" value="OS03G0714750 PROTEIN"/>
    <property type="match status" value="1"/>
</dbReference>
<keyword evidence="2" id="KW-1185">Reference proteome</keyword>
<name>A0AA36EK50_LACSI</name>
<dbReference type="EMBL" id="OX465084">
    <property type="protein sequence ID" value="CAI9298707.1"/>
    <property type="molecule type" value="Genomic_DNA"/>
</dbReference>
<dbReference type="Proteomes" id="UP001177003">
    <property type="component" value="Chromosome 8"/>
</dbReference>
<gene>
    <name evidence="1" type="ORF">LSALG_LOCUS37454</name>
</gene>
<organism evidence="1 2">
    <name type="scientific">Lactuca saligna</name>
    <name type="common">Willowleaf lettuce</name>
    <dbReference type="NCBI Taxonomy" id="75948"/>
    <lineage>
        <taxon>Eukaryota</taxon>
        <taxon>Viridiplantae</taxon>
        <taxon>Streptophyta</taxon>
        <taxon>Embryophyta</taxon>
        <taxon>Tracheophyta</taxon>
        <taxon>Spermatophyta</taxon>
        <taxon>Magnoliopsida</taxon>
        <taxon>eudicotyledons</taxon>
        <taxon>Gunneridae</taxon>
        <taxon>Pentapetalae</taxon>
        <taxon>asterids</taxon>
        <taxon>campanulids</taxon>
        <taxon>Asterales</taxon>
        <taxon>Asteraceae</taxon>
        <taxon>Cichorioideae</taxon>
        <taxon>Cichorieae</taxon>
        <taxon>Lactucinae</taxon>
        <taxon>Lactuca</taxon>
    </lineage>
</organism>
<protein>
    <submittedName>
        <fullName evidence="1">Uncharacterized protein</fullName>
    </submittedName>
</protein>
<accession>A0AA36EK50</accession>
<sequence>MGRRKRLCITSTDIPIDSEIHDQSSEFSATDIPLKEINQVIHKLLKDAIPLLKNTTLLKKVNQVRGYTEKTETWNMSSSQKIVVTFNRFGKPVGDEGNEIVQYLGTLVRMANHVGIDYDDWRKIPIHKKVDMYSMVKAKFVTHLAETSEIKEMDPF</sequence>